<reference evidence="4 5" key="1">
    <citation type="submission" date="2019-02" db="EMBL/GenBank/DDBJ databases">
        <title>Deep-cultivation of Planctomycetes and their phenomic and genomic characterization uncovers novel biology.</title>
        <authorList>
            <person name="Wiegand S."/>
            <person name="Jogler M."/>
            <person name="Boedeker C."/>
            <person name="Pinto D."/>
            <person name="Vollmers J."/>
            <person name="Rivas-Marin E."/>
            <person name="Kohn T."/>
            <person name="Peeters S.H."/>
            <person name="Heuer A."/>
            <person name="Rast P."/>
            <person name="Oberbeckmann S."/>
            <person name="Bunk B."/>
            <person name="Jeske O."/>
            <person name="Meyerdierks A."/>
            <person name="Storesund J.E."/>
            <person name="Kallscheuer N."/>
            <person name="Luecker S."/>
            <person name="Lage O.M."/>
            <person name="Pohl T."/>
            <person name="Merkel B.J."/>
            <person name="Hornburger P."/>
            <person name="Mueller R.-W."/>
            <person name="Bruemmer F."/>
            <person name="Labrenz M."/>
            <person name="Spormann A.M."/>
            <person name="Op den Camp H."/>
            <person name="Overmann J."/>
            <person name="Amann R."/>
            <person name="Jetten M.S.M."/>
            <person name="Mascher T."/>
            <person name="Medema M.H."/>
            <person name="Devos D.P."/>
            <person name="Kaster A.-K."/>
            <person name="Ovreas L."/>
            <person name="Rohde M."/>
            <person name="Galperin M.Y."/>
            <person name="Jogler C."/>
        </authorList>
    </citation>
    <scope>NUCLEOTIDE SEQUENCE [LARGE SCALE GENOMIC DNA]</scope>
    <source>
        <strain evidence="4 5">Pan44</strain>
    </source>
</reference>
<feature type="compositionally biased region" description="Low complexity" evidence="1">
    <location>
        <begin position="29"/>
        <end position="44"/>
    </location>
</feature>
<keyword evidence="5" id="KW-1185">Reference proteome</keyword>
<dbReference type="SMART" id="SM00198">
    <property type="entry name" value="SCP"/>
    <property type="match status" value="1"/>
</dbReference>
<evidence type="ECO:0000313" key="5">
    <source>
        <dbReference type="Proteomes" id="UP000315700"/>
    </source>
</evidence>
<dbReference type="InterPro" id="IPR014044">
    <property type="entry name" value="CAP_dom"/>
</dbReference>
<sequence length="314" mass="34407" precursor="true">MNFKSAARLFLVGALASSTLAHGDEPTNAAPESAPGSAASADSPMTENAEEEKADEEENKEEQEEKSPKEERAERRAMRRSARRPSFTAVTRDQVVDQINNFRQRSARPPVVVNPELQAAAQSFAEHMARTAVFSHTADGRQPSHRAMQAGYESMMVTENIAYQGSSGNLAQQLVNMWIGSPGHYANLMRHDLTETGVGVAQGYNGQFYACQLFGRPASGRFQVQVKNTTPESQSYKLGHHEYSVAPNATRTHSLGRKSDLTLAVAEKPAADAVVTPAKSEKYEIRTADAETKEVELVRFEVPNIEDAKNDAQK</sequence>
<dbReference type="RefSeq" id="WP_197454043.1">
    <property type="nucleotide sequence ID" value="NZ_CP036271.1"/>
</dbReference>
<dbReference type="CDD" id="cd05379">
    <property type="entry name" value="CAP_bacterial"/>
    <property type="match status" value="1"/>
</dbReference>
<feature type="compositionally biased region" description="Acidic residues" evidence="1">
    <location>
        <begin position="48"/>
        <end position="62"/>
    </location>
</feature>
<dbReference type="Pfam" id="PF00188">
    <property type="entry name" value="CAP"/>
    <property type="match status" value="1"/>
</dbReference>
<feature type="region of interest" description="Disordered" evidence="1">
    <location>
        <begin position="21"/>
        <end position="87"/>
    </location>
</feature>
<feature type="domain" description="SCP" evidence="3">
    <location>
        <begin position="90"/>
        <end position="215"/>
    </location>
</feature>
<dbReference type="Proteomes" id="UP000315700">
    <property type="component" value="Chromosome"/>
</dbReference>
<evidence type="ECO:0000313" key="4">
    <source>
        <dbReference type="EMBL" id="QDT54500.1"/>
    </source>
</evidence>
<dbReference type="KEGG" id="ccos:Pan44_25330"/>
<proteinExistence type="predicted"/>
<accession>A0A517SEE1</accession>
<dbReference type="AlphaFoldDB" id="A0A517SEE1"/>
<keyword evidence="2" id="KW-0732">Signal</keyword>
<organism evidence="4 5">
    <name type="scientific">Caulifigura coniformis</name>
    <dbReference type="NCBI Taxonomy" id="2527983"/>
    <lineage>
        <taxon>Bacteria</taxon>
        <taxon>Pseudomonadati</taxon>
        <taxon>Planctomycetota</taxon>
        <taxon>Planctomycetia</taxon>
        <taxon>Planctomycetales</taxon>
        <taxon>Planctomycetaceae</taxon>
        <taxon>Caulifigura</taxon>
    </lineage>
</organism>
<feature type="compositionally biased region" description="Basic and acidic residues" evidence="1">
    <location>
        <begin position="63"/>
        <end position="76"/>
    </location>
</feature>
<feature type="signal peptide" evidence="2">
    <location>
        <begin position="1"/>
        <end position="23"/>
    </location>
</feature>
<dbReference type="PANTHER" id="PTHR31157">
    <property type="entry name" value="SCP DOMAIN-CONTAINING PROTEIN"/>
    <property type="match status" value="1"/>
</dbReference>
<dbReference type="PANTHER" id="PTHR31157:SF1">
    <property type="entry name" value="SCP DOMAIN-CONTAINING PROTEIN"/>
    <property type="match status" value="1"/>
</dbReference>
<dbReference type="InParanoid" id="A0A517SEE1"/>
<evidence type="ECO:0000256" key="1">
    <source>
        <dbReference type="SAM" id="MobiDB-lite"/>
    </source>
</evidence>
<evidence type="ECO:0000259" key="3">
    <source>
        <dbReference type="SMART" id="SM00198"/>
    </source>
</evidence>
<feature type="chain" id="PRO_5022061076" evidence="2">
    <location>
        <begin position="24"/>
        <end position="314"/>
    </location>
</feature>
<dbReference type="EMBL" id="CP036271">
    <property type="protein sequence ID" value="QDT54500.1"/>
    <property type="molecule type" value="Genomic_DNA"/>
</dbReference>
<dbReference type="InterPro" id="IPR035940">
    <property type="entry name" value="CAP_sf"/>
</dbReference>
<dbReference type="SUPFAM" id="SSF55797">
    <property type="entry name" value="PR-1-like"/>
    <property type="match status" value="1"/>
</dbReference>
<name>A0A517SEE1_9PLAN</name>
<protein>
    <submittedName>
        <fullName evidence="4">Cysteine-rich secretory protein family protein</fullName>
    </submittedName>
</protein>
<dbReference type="Gene3D" id="3.40.33.10">
    <property type="entry name" value="CAP"/>
    <property type="match status" value="1"/>
</dbReference>
<evidence type="ECO:0000256" key="2">
    <source>
        <dbReference type="SAM" id="SignalP"/>
    </source>
</evidence>
<gene>
    <name evidence="4" type="ORF">Pan44_25330</name>
</gene>